<keyword evidence="2 8" id="KW-0813">Transport</keyword>
<comment type="subcellular location">
    <subcellularLocation>
        <location evidence="1">Cell inner membrane</location>
        <topology evidence="1">Multi-pass membrane protein</topology>
    </subcellularLocation>
    <subcellularLocation>
        <location evidence="8">Cell membrane</location>
        <topology evidence="8">Multi-pass membrane protein</topology>
    </subcellularLocation>
</comment>
<evidence type="ECO:0000256" key="2">
    <source>
        <dbReference type="ARBA" id="ARBA00022448"/>
    </source>
</evidence>
<protein>
    <submittedName>
        <fullName evidence="10">Fe(3+)-transport system permease protein FbpB 2</fullName>
    </submittedName>
</protein>
<dbReference type="PANTHER" id="PTHR43357">
    <property type="entry name" value="INNER MEMBRANE ABC TRANSPORTER PERMEASE PROTEIN YDCV"/>
    <property type="match status" value="1"/>
</dbReference>
<dbReference type="eggNOG" id="COG1178">
    <property type="taxonomic scope" value="Bacteria"/>
</dbReference>
<comment type="similarity">
    <text evidence="8">Belongs to the binding-protein-dependent transport system permease family.</text>
</comment>
<keyword evidence="5 8" id="KW-0812">Transmembrane</keyword>
<dbReference type="CDD" id="cd06261">
    <property type="entry name" value="TM_PBP2"/>
    <property type="match status" value="2"/>
</dbReference>
<dbReference type="STRING" id="1121324.CLIT_2c03790"/>
<evidence type="ECO:0000256" key="4">
    <source>
        <dbReference type="ARBA" id="ARBA00022519"/>
    </source>
</evidence>
<feature type="domain" description="ABC transmembrane type-1" evidence="9">
    <location>
        <begin position="334"/>
        <end position="540"/>
    </location>
</feature>
<evidence type="ECO:0000256" key="3">
    <source>
        <dbReference type="ARBA" id="ARBA00022475"/>
    </source>
</evidence>
<sequence length="549" mass="61350">MQSIKTRSIKRSLNIWAVMSFFFIVLIILPNISVLAAVFKRPNENWLHIRKYLLRDYIANSIMLVSFTGLFASVLGTLCAWLVCAYDFPLRKFMKWALMLPLAIPPYIAAYIYGGMLSYTGVIQTFMRNRMGLQPDQKYFDIMSMKGAIFIFTFFLFPYVYIITKSFLERQSSSLIENARLLGKSSLEIFFNVILPVSRASIVAGTSLVAMEVLNDYGVVQYFGIPAFSTAIFKAWFSMGDIDSAIKLSSILMVMVVSVLVGENFMRGRRRYSLNSARAGRIVRKKLRGAHSAMASLACILVFGFGFAVPLMQLAYWGIMTYRDIITGEFISMTMTSLFMAIITSLIIMGIALVMANYCRLSGGRISKVYSRITSIGYSIPAAVISVAMIVFFISVDKSLYALVSGIGIESPKLILSTSIAMLVFAYCVRFLAVGYGSVESGFQKTGKRFHESSRMLGKNSIQTFWQVDLKLIQPALTGGFLLVFVDILKELPLTLILRPFNFNTLAIKAYQYANDEMIHEASIASLIIIGISLAAIYAFNKTGSREAE</sequence>
<dbReference type="AlphaFoldDB" id="A0A069RIZ4"/>
<dbReference type="InterPro" id="IPR035906">
    <property type="entry name" value="MetI-like_sf"/>
</dbReference>
<name>A0A069RIZ4_PEPLI</name>
<dbReference type="InterPro" id="IPR000515">
    <property type="entry name" value="MetI-like"/>
</dbReference>
<evidence type="ECO:0000256" key="6">
    <source>
        <dbReference type="ARBA" id="ARBA00022989"/>
    </source>
</evidence>
<feature type="transmembrane region" description="Helical" evidence="8">
    <location>
        <begin position="518"/>
        <end position="540"/>
    </location>
</feature>
<evidence type="ECO:0000313" key="11">
    <source>
        <dbReference type="Proteomes" id="UP000027946"/>
    </source>
</evidence>
<evidence type="ECO:0000259" key="9">
    <source>
        <dbReference type="PROSITE" id="PS50928"/>
    </source>
</evidence>
<comment type="caution">
    <text evidence="10">The sequence shown here is derived from an EMBL/GenBank/DDBJ whole genome shotgun (WGS) entry which is preliminary data.</text>
</comment>
<feature type="transmembrane region" description="Helical" evidence="8">
    <location>
        <begin position="330"/>
        <end position="355"/>
    </location>
</feature>
<feature type="transmembrane region" description="Helical" evidence="8">
    <location>
        <begin position="189"/>
        <end position="211"/>
    </location>
</feature>
<dbReference type="EMBL" id="JJMM01000002">
    <property type="protein sequence ID" value="KDR96773.1"/>
    <property type="molecule type" value="Genomic_DNA"/>
</dbReference>
<dbReference type="Pfam" id="PF00528">
    <property type="entry name" value="BPD_transp_1"/>
    <property type="match status" value="2"/>
</dbReference>
<feature type="transmembrane region" description="Helical" evidence="8">
    <location>
        <begin position="147"/>
        <end position="168"/>
    </location>
</feature>
<keyword evidence="6 8" id="KW-1133">Transmembrane helix</keyword>
<evidence type="ECO:0000313" key="10">
    <source>
        <dbReference type="EMBL" id="KDR96773.1"/>
    </source>
</evidence>
<feature type="transmembrane region" description="Helical" evidence="8">
    <location>
        <begin position="476"/>
        <end position="498"/>
    </location>
</feature>
<keyword evidence="4" id="KW-0997">Cell inner membrane</keyword>
<feature type="transmembrane region" description="Helical" evidence="8">
    <location>
        <begin position="414"/>
        <end position="439"/>
    </location>
</feature>
<organism evidence="10 11">
    <name type="scientific">Peptoclostridium litorale DSM 5388</name>
    <dbReference type="NCBI Taxonomy" id="1121324"/>
    <lineage>
        <taxon>Bacteria</taxon>
        <taxon>Bacillati</taxon>
        <taxon>Bacillota</taxon>
        <taxon>Clostridia</taxon>
        <taxon>Peptostreptococcales</taxon>
        <taxon>Peptoclostridiaceae</taxon>
        <taxon>Peptoclostridium</taxon>
    </lineage>
</organism>
<accession>A0A069RIZ4</accession>
<proteinExistence type="inferred from homology"/>
<evidence type="ECO:0000256" key="5">
    <source>
        <dbReference type="ARBA" id="ARBA00022692"/>
    </source>
</evidence>
<feature type="transmembrane region" description="Helical" evidence="8">
    <location>
        <begin position="376"/>
        <end position="394"/>
    </location>
</feature>
<dbReference type="Gene3D" id="1.10.3720.10">
    <property type="entry name" value="MetI-like"/>
    <property type="match status" value="2"/>
</dbReference>
<evidence type="ECO:0000256" key="7">
    <source>
        <dbReference type="ARBA" id="ARBA00023136"/>
    </source>
</evidence>
<keyword evidence="3" id="KW-1003">Cell membrane</keyword>
<dbReference type="RefSeq" id="WP_052635889.1">
    <property type="nucleotide sequence ID" value="NZ_FSRH01000019.1"/>
</dbReference>
<feature type="transmembrane region" description="Helical" evidence="8">
    <location>
        <begin position="12"/>
        <end position="38"/>
    </location>
</feature>
<feature type="transmembrane region" description="Helical" evidence="8">
    <location>
        <begin position="245"/>
        <end position="266"/>
    </location>
</feature>
<gene>
    <name evidence="10" type="primary">fbpB2</name>
    <name evidence="10" type="ORF">CLIT_2c03790</name>
</gene>
<feature type="transmembrane region" description="Helical" evidence="8">
    <location>
        <begin position="107"/>
        <end position="127"/>
    </location>
</feature>
<evidence type="ECO:0000256" key="8">
    <source>
        <dbReference type="RuleBase" id="RU363032"/>
    </source>
</evidence>
<dbReference type="SUPFAM" id="SSF161098">
    <property type="entry name" value="MetI-like"/>
    <property type="match status" value="2"/>
</dbReference>
<dbReference type="OrthoDB" id="9776648at2"/>
<feature type="transmembrane region" description="Helical" evidence="8">
    <location>
        <begin position="287"/>
        <end position="310"/>
    </location>
</feature>
<evidence type="ECO:0000256" key="1">
    <source>
        <dbReference type="ARBA" id="ARBA00004429"/>
    </source>
</evidence>
<dbReference type="PROSITE" id="PS50928">
    <property type="entry name" value="ABC_TM1"/>
    <property type="match status" value="2"/>
</dbReference>
<dbReference type="GO" id="GO:0005886">
    <property type="term" value="C:plasma membrane"/>
    <property type="evidence" value="ECO:0007669"/>
    <property type="project" value="UniProtKB-SubCell"/>
</dbReference>
<dbReference type="GO" id="GO:0055085">
    <property type="term" value="P:transmembrane transport"/>
    <property type="evidence" value="ECO:0007669"/>
    <property type="project" value="InterPro"/>
</dbReference>
<dbReference type="PANTHER" id="PTHR43357:SF3">
    <property type="entry name" value="FE(3+)-TRANSPORT SYSTEM PERMEASE PROTEIN FBPB 2"/>
    <property type="match status" value="1"/>
</dbReference>
<feature type="domain" description="ABC transmembrane type-1" evidence="9">
    <location>
        <begin position="58"/>
        <end position="261"/>
    </location>
</feature>
<feature type="transmembrane region" description="Helical" evidence="8">
    <location>
        <begin position="58"/>
        <end position="86"/>
    </location>
</feature>
<keyword evidence="7 8" id="KW-0472">Membrane</keyword>
<reference evidence="10 11" key="1">
    <citation type="submission" date="2014-03" db="EMBL/GenBank/DDBJ databases">
        <title>Genome sequence of Clostridium litorale W6, DSM 5388.</title>
        <authorList>
            <person name="Poehlein A."/>
            <person name="Jagirdar A."/>
            <person name="Khonsari B."/>
            <person name="Chibani C.M."/>
            <person name="Gutierrez Gutierrez D.A."/>
            <person name="Davydova E."/>
            <person name="Alghaithi H.S."/>
            <person name="Nair K.P."/>
            <person name="Dhamotharan K."/>
            <person name="Chandran L."/>
            <person name="G W."/>
            <person name="Daniel R."/>
        </authorList>
    </citation>
    <scope>NUCLEOTIDE SEQUENCE [LARGE SCALE GENOMIC DNA]</scope>
    <source>
        <strain evidence="10 11">W6</strain>
    </source>
</reference>
<dbReference type="Proteomes" id="UP000027946">
    <property type="component" value="Unassembled WGS sequence"/>
</dbReference>
<keyword evidence="11" id="KW-1185">Reference proteome</keyword>